<dbReference type="PROSITE" id="PS51352">
    <property type="entry name" value="THIOREDOXIN_2"/>
    <property type="match status" value="1"/>
</dbReference>
<evidence type="ECO:0000256" key="6">
    <source>
        <dbReference type="NCBIfam" id="TIGR01068"/>
    </source>
</evidence>
<dbReference type="PRINTS" id="PR00421">
    <property type="entry name" value="THIOREDOXIN"/>
</dbReference>
<sequence>MRKLFIISIIAIASFITTNISAQEIQHINAEQFQNQVFDYKNETEWNFKGDGPVVIDFYASWCGPCKKVAPILQQLQNEYGDKLTIYKVNIDREKELAAVFGVRSIPAFLFIPKDGKPTMAKGALPKQTFKNAFSEIFGL</sequence>
<dbReference type="FunFam" id="3.40.30.10:FF:000229">
    <property type="entry name" value="Thioredoxin (TRX)"/>
    <property type="match status" value="1"/>
</dbReference>
<dbReference type="Pfam" id="PF00085">
    <property type="entry name" value="Thioredoxin"/>
    <property type="match status" value="1"/>
</dbReference>
<dbReference type="InterPro" id="IPR036249">
    <property type="entry name" value="Thioredoxin-like_sf"/>
</dbReference>
<dbReference type="PANTHER" id="PTHR45663">
    <property type="entry name" value="GEO12009P1"/>
    <property type="match status" value="1"/>
</dbReference>
<keyword evidence="7" id="KW-0732">Signal</keyword>
<dbReference type="AlphaFoldDB" id="A0A7L4URB5"/>
<dbReference type="OrthoDB" id="9790390at2"/>
<dbReference type="CDD" id="cd02947">
    <property type="entry name" value="TRX_family"/>
    <property type="match status" value="1"/>
</dbReference>
<dbReference type="InterPro" id="IPR013766">
    <property type="entry name" value="Thioredoxin_domain"/>
</dbReference>
<evidence type="ECO:0000256" key="5">
    <source>
        <dbReference type="ARBA" id="ARBA00023284"/>
    </source>
</evidence>
<keyword evidence="5" id="KW-0676">Redox-active center</keyword>
<reference evidence="9 10" key="1">
    <citation type="submission" date="2018-05" db="EMBL/GenBank/DDBJ databases">
        <title>Genomic Encyclopedia of Type Strains, Phase IV (KMG-IV): sequencing the most valuable type-strain genomes for metagenomic binning, comparative biology and taxonomic classification.</title>
        <authorList>
            <person name="Goeker M."/>
        </authorList>
    </citation>
    <scope>NUCLEOTIDE SEQUENCE [LARGE SCALE GENOMIC DNA]</scope>
    <source>
        <strain evidence="9 10">DSM 28579</strain>
    </source>
</reference>
<dbReference type="GO" id="GO:0045454">
    <property type="term" value="P:cell redox homeostasis"/>
    <property type="evidence" value="ECO:0007669"/>
    <property type="project" value="TreeGrafter"/>
</dbReference>
<protein>
    <recommendedName>
        <fullName evidence="6">Thioredoxin</fullName>
    </recommendedName>
</protein>
<dbReference type="RefSeq" id="WP_116495847.1">
    <property type="nucleotide sequence ID" value="NZ_QENZ01000003.1"/>
</dbReference>
<dbReference type="SUPFAM" id="SSF52833">
    <property type="entry name" value="Thioredoxin-like"/>
    <property type="match status" value="1"/>
</dbReference>
<dbReference type="InterPro" id="IPR017937">
    <property type="entry name" value="Thioredoxin_CS"/>
</dbReference>
<evidence type="ECO:0000256" key="1">
    <source>
        <dbReference type="ARBA" id="ARBA00008987"/>
    </source>
</evidence>
<dbReference type="Proteomes" id="UP000251835">
    <property type="component" value="Unassembled WGS sequence"/>
</dbReference>
<evidence type="ECO:0000259" key="8">
    <source>
        <dbReference type="PROSITE" id="PS51352"/>
    </source>
</evidence>
<dbReference type="GO" id="GO:0015035">
    <property type="term" value="F:protein-disulfide reductase activity"/>
    <property type="evidence" value="ECO:0007669"/>
    <property type="project" value="UniProtKB-UniRule"/>
</dbReference>
<dbReference type="Gene3D" id="3.40.30.10">
    <property type="entry name" value="Glutaredoxin"/>
    <property type="match status" value="1"/>
</dbReference>
<feature type="chain" id="PRO_5029843058" description="Thioredoxin" evidence="7">
    <location>
        <begin position="23"/>
        <end position="140"/>
    </location>
</feature>
<dbReference type="InterPro" id="IPR005746">
    <property type="entry name" value="Thioredoxin"/>
</dbReference>
<keyword evidence="2" id="KW-0813">Transport</keyword>
<feature type="signal peptide" evidence="7">
    <location>
        <begin position="1"/>
        <end position="22"/>
    </location>
</feature>
<gene>
    <name evidence="9" type="ORF">C7377_0619</name>
</gene>
<evidence type="ECO:0000256" key="2">
    <source>
        <dbReference type="ARBA" id="ARBA00022448"/>
    </source>
</evidence>
<keyword evidence="10" id="KW-1185">Reference proteome</keyword>
<evidence type="ECO:0000256" key="7">
    <source>
        <dbReference type="SAM" id="SignalP"/>
    </source>
</evidence>
<keyword evidence="3" id="KW-0249">Electron transport</keyword>
<dbReference type="PANTHER" id="PTHR45663:SF11">
    <property type="entry name" value="GEO12009P1"/>
    <property type="match status" value="1"/>
</dbReference>
<evidence type="ECO:0000313" key="10">
    <source>
        <dbReference type="Proteomes" id="UP000251835"/>
    </source>
</evidence>
<keyword evidence="4" id="KW-1015">Disulfide bond</keyword>
<dbReference type="GO" id="GO:0005829">
    <property type="term" value="C:cytosol"/>
    <property type="evidence" value="ECO:0007669"/>
    <property type="project" value="TreeGrafter"/>
</dbReference>
<feature type="domain" description="Thioredoxin" evidence="8">
    <location>
        <begin position="14"/>
        <end position="139"/>
    </location>
</feature>
<accession>A0A7L4URB5</accession>
<dbReference type="PROSITE" id="PS00194">
    <property type="entry name" value="THIOREDOXIN_1"/>
    <property type="match status" value="1"/>
</dbReference>
<comment type="caution">
    <text evidence="9">The sequence shown here is derived from an EMBL/GenBank/DDBJ whole genome shotgun (WGS) entry which is preliminary data.</text>
</comment>
<comment type="similarity">
    <text evidence="1">Belongs to the thioredoxin family.</text>
</comment>
<evidence type="ECO:0000256" key="4">
    <source>
        <dbReference type="ARBA" id="ARBA00023157"/>
    </source>
</evidence>
<evidence type="ECO:0000256" key="3">
    <source>
        <dbReference type="ARBA" id="ARBA00022982"/>
    </source>
</evidence>
<name>A0A7L4URB5_BALHA</name>
<evidence type="ECO:0000313" key="9">
    <source>
        <dbReference type="EMBL" id="PVX52306.1"/>
    </source>
</evidence>
<proteinExistence type="inferred from homology"/>
<organism evidence="9 10">
    <name type="scientific">Balneicella halophila</name>
    <dbReference type="NCBI Taxonomy" id="1537566"/>
    <lineage>
        <taxon>Bacteria</taxon>
        <taxon>Pseudomonadati</taxon>
        <taxon>Bacteroidota</taxon>
        <taxon>Bacteroidia</taxon>
        <taxon>Bacteroidales</taxon>
        <taxon>Balneicellaceae</taxon>
        <taxon>Balneicella</taxon>
    </lineage>
</organism>
<dbReference type="NCBIfam" id="TIGR01068">
    <property type="entry name" value="thioredoxin"/>
    <property type="match status" value="1"/>
</dbReference>
<dbReference type="EMBL" id="QENZ01000003">
    <property type="protein sequence ID" value="PVX52306.1"/>
    <property type="molecule type" value="Genomic_DNA"/>
</dbReference>